<gene>
    <name evidence="1" type="ORF">GCM10025772_24840</name>
</gene>
<reference evidence="2" key="1">
    <citation type="journal article" date="2019" name="Int. J. Syst. Evol. Microbiol.">
        <title>The Global Catalogue of Microorganisms (GCM) 10K type strain sequencing project: providing services to taxonomists for standard genome sequencing and annotation.</title>
        <authorList>
            <consortium name="The Broad Institute Genomics Platform"/>
            <consortium name="The Broad Institute Genome Sequencing Center for Infectious Disease"/>
            <person name="Wu L."/>
            <person name="Ma J."/>
        </authorList>
    </citation>
    <scope>NUCLEOTIDE SEQUENCE [LARGE SCALE GENOMIC DNA]</scope>
    <source>
        <strain evidence="2">JCM 18720</strain>
    </source>
</reference>
<name>A0ABP9SDU9_9GAMM</name>
<evidence type="ECO:0000313" key="2">
    <source>
        <dbReference type="Proteomes" id="UP001501600"/>
    </source>
</evidence>
<keyword evidence="2" id="KW-1185">Reference proteome</keyword>
<dbReference type="EMBL" id="BAABLF010000026">
    <property type="protein sequence ID" value="GAA5193607.1"/>
    <property type="molecule type" value="Genomic_DNA"/>
</dbReference>
<proteinExistence type="predicted"/>
<accession>A0ABP9SDU9</accession>
<sequence>MQNPVRQNFKHLKAVMQLLDFLPYDAFTPVVIFTGEAEFKTGRPKGVSSPEELLHHMKSTPPAVMSVNRMAFSVGRLTCARYSLTEKTDIEHQLYLDRKFGSLG</sequence>
<evidence type="ECO:0008006" key="3">
    <source>
        <dbReference type="Google" id="ProtNLM"/>
    </source>
</evidence>
<comment type="caution">
    <text evidence="1">The sequence shown here is derived from an EMBL/GenBank/DDBJ whole genome shotgun (WGS) entry which is preliminary data.</text>
</comment>
<protein>
    <recommendedName>
        <fullName evidence="3">Transposase, YhgA-like</fullName>
    </recommendedName>
</protein>
<organism evidence="1 2">
    <name type="scientific">Ferrimonas gelatinilytica</name>
    <dbReference type="NCBI Taxonomy" id="1255257"/>
    <lineage>
        <taxon>Bacteria</taxon>
        <taxon>Pseudomonadati</taxon>
        <taxon>Pseudomonadota</taxon>
        <taxon>Gammaproteobacteria</taxon>
        <taxon>Alteromonadales</taxon>
        <taxon>Ferrimonadaceae</taxon>
        <taxon>Ferrimonas</taxon>
    </lineage>
</organism>
<dbReference type="Proteomes" id="UP001501600">
    <property type="component" value="Unassembled WGS sequence"/>
</dbReference>
<evidence type="ECO:0000313" key="1">
    <source>
        <dbReference type="EMBL" id="GAA5193607.1"/>
    </source>
</evidence>